<keyword evidence="3 4" id="KW-0378">Hydrolase</keyword>
<gene>
    <name evidence="6" type="ORF">L596_016748</name>
</gene>
<dbReference type="InterPro" id="IPR029058">
    <property type="entry name" value="AB_hydrolase_fold"/>
</dbReference>
<keyword evidence="2" id="KW-0719">Serine esterase</keyword>
<dbReference type="InterPro" id="IPR019826">
    <property type="entry name" value="Carboxylesterase_B_AS"/>
</dbReference>
<dbReference type="Gene3D" id="3.40.50.1820">
    <property type="entry name" value="alpha/beta hydrolase"/>
    <property type="match status" value="1"/>
</dbReference>
<name>A0A4U5NJW3_STECR</name>
<dbReference type="EMBL" id="AZBU02000004">
    <property type="protein sequence ID" value="TKR83102.1"/>
    <property type="molecule type" value="Genomic_DNA"/>
</dbReference>
<evidence type="ECO:0000256" key="4">
    <source>
        <dbReference type="RuleBase" id="RU361235"/>
    </source>
</evidence>
<accession>A0A4U5NJW3</accession>
<feature type="domain" description="Carboxylesterase type B" evidence="5">
    <location>
        <begin position="66"/>
        <end position="581"/>
    </location>
</feature>
<dbReference type="PANTHER" id="PTHR45580">
    <property type="entry name" value="PROTEIN CBG05369"/>
    <property type="match status" value="1"/>
</dbReference>
<evidence type="ECO:0000313" key="7">
    <source>
        <dbReference type="Proteomes" id="UP000298663"/>
    </source>
</evidence>
<dbReference type="PROSITE" id="PS00122">
    <property type="entry name" value="CARBOXYLESTERASE_B_1"/>
    <property type="match status" value="1"/>
</dbReference>
<proteinExistence type="inferred from homology"/>
<evidence type="ECO:0000256" key="3">
    <source>
        <dbReference type="ARBA" id="ARBA00022801"/>
    </source>
</evidence>
<dbReference type="GO" id="GO:0052689">
    <property type="term" value="F:carboxylic ester hydrolase activity"/>
    <property type="evidence" value="ECO:0007669"/>
    <property type="project" value="UniProtKB-KW"/>
</dbReference>
<dbReference type="Pfam" id="PF00135">
    <property type="entry name" value="COesterase"/>
    <property type="match status" value="1"/>
</dbReference>
<evidence type="ECO:0000256" key="2">
    <source>
        <dbReference type="ARBA" id="ARBA00022487"/>
    </source>
</evidence>
<reference evidence="6 7" key="1">
    <citation type="journal article" date="2015" name="Genome Biol.">
        <title>Comparative genomics of Steinernema reveals deeply conserved gene regulatory networks.</title>
        <authorList>
            <person name="Dillman A.R."/>
            <person name="Macchietto M."/>
            <person name="Porter C.F."/>
            <person name="Rogers A."/>
            <person name="Williams B."/>
            <person name="Antoshechkin I."/>
            <person name="Lee M.M."/>
            <person name="Goodwin Z."/>
            <person name="Lu X."/>
            <person name="Lewis E.E."/>
            <person name="Goodrich-Blair H."/>
            <person name="Stock S.P."/>
            <person name="Adams B.J."/>
            <person name="Sternberg P.W."/>
            <person name="Mortazavi A."/>
        </authorList>
    </citation>
    <scope>NUCLEOTIDE SEQUENCE [LARGE SCALE GENOMIC DNA]</scope>
    <source>
        <strain evidence="6 7">ALL</strain>
    </source>
</reference>
<keyword evidence="7" id="KW-1185">Reference proteome</keyword>
<evidence type="ECO:0000313" key="6">
    <source>
        <dbReference type="EMBL" id="TKR83102.1"/>
    </source>
</evidence>
<protein>
    <recommendedName>
        <fullName evidence="4">Carboxylic ester hydrolase</fullName>
        <ecNumber evidence="4">3.1.1.-</ecNumber>
    </recommendedName>
</protein>
<comment type="caution">
    <text evidence="6">The sequence shown here is derived from an EMBL/GenBank/DDBJ whole genome shotgun (WGS) entry which is preliminary data.</text>
</comment>
<dbReference type="Proteomes" id="UP000298663">
    <property type="component" value="Unassembled WGS sequence"/>
</dbReference>
<dbReference type="SUPFAM" id="SSF53474">
    <property type="entry name" value="alpha/beta-Hydrolases"/>
    <property type="match status" value="1"/>
</dbReference>
<dbReference type="PANTHER" id="PTHR45580:SF4">
    <property type="entry name" value="CARBOXYLIC ESTER HYDROLASE"/>
    <property type="match status" value="1"/>
</dbReference>
<sequence length="595" mass="66410">MHENAKTRKCPLSKVQNDDCVRPLSISIAGSCSQYSRNGSGETCWKMWLCVVSLFSVVCADELLTRNLSLGPIHGKLITTPNGVESYAFQGIPYAEPPIGDLRFKAPQFKKPWLGKVLETTSYRKNCIYNSSASPLAMPYDELSEDCLYMNVFTSKNCLESKNCSVLFFIHGGAWKSEGPKMLKAETIVENFLPEDRNIVVVTIAYRLGFLGMINLAPEIEGWDTLKNIGLHDQLVALQFVNREIHNFGGDPAKITLMGHSSGAVDAYSLYISPKTDNLISQIIIMSSAYGDQENKPDTNTATCRKIAEYLNCAKEDTDYSYLAAVEKVLDCLENVPVETLVDAQRSIEDTGLHLMRRAADARGPDPIFPSGVSQLIKQSKALPMLVGTTGKELGFSYDLVKNGIVDVKLLEGACAFAISDAMSDNMDEARKHCVEHYGDPSRARFLLDDLYFFTSAYTSAEANYDRNPQTYLYQFDYADIGDAYYVKPGFTLPHDKEPYHGQELVYLLGLYQGNFTPKDVQIQKDWSQLIVSFINTGNPEFEAEPFHPGSGNYLSVDFDKNGKMTPAMKTGYHADAVNFWSQYKEKPEECSWNG</sequence>
<organism evidence="6 7">
    <name type="scientific">Steinernema carpocapsae</name>
    <name type="common">Entomopathogenic nematode</name>
    <dbReference type="NCBI Taxonomy" id="34508"/>
    <lineage>
        <taxon>Eukaryota</taxon>
        <taxon>Metazoa</taxon>
        <taxon>Ecdysozoa</taxon>
        <taxon>Nematoda</taxon>
        <taxon>Chromadorea</taxon>
        <taxon>Rhabditida</taxon>
        <taxon>Tylenchina</taxon>
        <taxon>Panagrolaimomorpha</taxon>
        <taxon>Strongyloidoidea</taxon>
        <taxon>Steinernematidae</taxon>
        <taxon>Steinernema</taxon>
    </lineage>
</organism>
<dbReference type="EC" id="3.1.1.-" evidence="4"/>
<dbReference type="OrthoDB" id="19653at2759"/>
<dbReference type="STRING" id="34508.A0A4U5NJW3"/>
<evidence type="ECO:0000256" key="1">
    <source>
        <dbReference type="ARBA" id="ARBA00005964"/>
    </source>
</evidence>
<dbReference type="InterPro" id="IPR002018">
    <property type="entry name" value="CarbesteraseB"/>
</dbReference>
<dbReference type="AlphaFoldDB" id="A0A4U5NJW3"/>
<evidence type="ECO:0000259" key="5">
    <source>
        <dbReference type="Pfam" id="PF00135"/>
    </source>
</evidence>
<comment type="similarity">
    <text evidence="1 4">Belongs to the type-B carboxylesterase/lipase family.</text>
</comment>
<reference evidence="6 7" key="2">
    <citation type="journal article" date="2019" name="G3 (Bethesda)">
        <title>Hybrid Assembly of the Genome of the Entomopathogenic Nematode Steinernema carpocapsae Identifies the X-Chromosome.</title>
        <authorList>
            <person name="Serra L."/>
            <person name="Macchietto M."/>
            <person name="Macias-Munoz A."/>
            <person name="McGill C.J."/>
            <person name="Rodriguez I.M."/>
            <person name="Rodriguez B."/>
            <person name="Murad R."/>
            <person name="Mortazavi A."/>
        </authorList>
    </citation>
    <scope>NUCLEOTIDE SEQUENCE [LARGE SCALE GENOMIC DNA]</scope>
    <source>
        <strain evidence="6 7">ALL</strain>
    </source>
</reference>